<sequence length="143" mass="15894">MGFLRRIGAILGFVRDEAQVVVEEGEGPGDSPPRRRGFSIQVPVAIEKHNVGPVLVPCSLGEGGVQGFRWYSRRLRIDEDGDVADEFLDEVLLPMSSDAAELSAQPRFEVKYTTRPAPVRKQAISLDGNVHPCMEYQGMLRWV</sequence>
<protein>
    <submittedName>
        <fullName evidence="1">Uncharacterized protein</fullName>
    </submittedName>
</protein>
<dbReference type="OrthoDB" id="550279at2759"/>
<organism evidence="1 2">
    <name type="scientific">Apostasia shenzhenica</name>
    <dbReference type="NCBI Taxonomy" id="1088818"/>
    <lineage>
        <taxon>Eukaryota</taxon>
        <taxon>Viridiplantae</taxon>
        <taxon>Streptophyta</taxon>
        <taxon>Embryophyta</taxon>
        <taxon>Tracheophyta</taxon>
        <taxon>Spermatophyta</taxon>
        <taxon>Magnoliopsida</taxon>
        <taxon>Liliopsida</taxon>
        <taxon>Asparagales</taxon>
        <taxon>Orchidaceae</taxon>
        <taxon>Apostasioideae</taxon>
        <taxon>Apostasia</taxon>
    </lineage>
</organism>
<evidence type="ECO:0000313" key="1">
    <source>
        <dbReference type="EMBL" id="PKA47740.1"/>
    </source>
</evidence>
<dbReference type="AlphaFoldDB" id="A0A2H9ZWQ2"/>
<dbReference type="PANTHER" id="PTHR35750">
    <property type="entry name" value="PHOSPHOLIPID HYDROPEROXIDE GLUTATHIONE PEROXIDASE"/>
    <property type="match status" value="1"/>
</dbReference>
<gene>
    <name evidence="1" type="ORF">AXF42_Ash014517</name>
</gene>
<dbReference type="STRING" id="1088818.A0A2H9ZWQ2"/>
<dbReference type="Proteomes" id="UP000236161">
    <property type="component" value="Unassembled WGS sequence"/>
</dbReference>
<evidence type="ECO:0000313" key="2">
    <source>
        <dbReference type="Proteomes" id="UP000236161"/>
    </source>
</evidence>
<name>A0A2H9ZWQ2_9ASPA</name>
<reference evidence="1 2" key="1">
    <citation type="journal article" date="2017" name="Nature">
        <title>The Apostasia genome and the evolution of orchids.</title>
        <authorList>
            <person name="Zhang G.Q."/>
            <person name="Liu K.W."/>
            <person name="Li Z."/>
            <person name="Lohaus R."/>
            <person name="Hsiao Y.Y."/>
            <person name="Niu S.C."/>
            <person name="Wang J.Y."/>
            <person name="Lin Y.C."/>
            <person name="Xu Q."/>
            <person name="Chen L.J."/>
            <person name="Yoshida K."/>
            <person name="Fujiwara S."/>
            <person name="Wang Z.W."/>
            <person name="Zhang Y.Q."/>
            <person name="Mitsuda N."/>
            <person name="Wang M."/>
            <person name="Liu G.H."/>
            <person name="Pecoraro L."/>
            <person name="Huang H.X."/>
            <person name="Xiao X.J."/>
            <person name="Lin M."/>
            <person name="Wu X.Y."/>
            <person name="Wu W.L."/>
            <person name="Chen Y.Y."/>
            <person name="Chang S.B."/>
            <person name="Sakamoto S."/>
            <person name="Ohme-Takagi M."/>
            <person name="Yagi M."/>
            <person name="Zeng S.J."/>
            <person name="Shen C.Y."/>
            <person name="Yeh C.M."/>
            <person name="Luo Y.B."/>
            <person name="Tsai W.C."/>
            <person name="Van de Peer Y."/>
            <person name="Liu Z.J."/>
        </authorList>
    </citation>
    <scope>NUCLEOTIDE SEQUENCE [LARGE SCALE GENOMIC DNA]</scope>
    <source>
        <strain evidence="2">cv. Shenzhen</strain>
        <tissue evidence="1">Stem</tissue>
    </source>
</reference>
<accession>A0A2H9ZWQ2</accession>
<keyword evidence="2" id="KW-1185">Reference proteome</keyword>
<proteinExistence type="predicted"/>
<dbReference type="PANTHER" id="PTHR35750:SF1">
    <property type="entry name" value="PHOSPHOLIPID HYDROPEROXIDE GLUTATHIONE PEROXIDASE"/>
    <property type="match status" value="1"/>
</dbReference>
<dbReference type="EMBL" id="KZ453102">
    <property type="protein sequence ID" value="PKA47740.1"/>
    <property type="molecule type" value="Genomic_DNA"/>
</dbReference>